<feature type="region of interest" description="Disordered" evidence="1">
    <location>
        <begin position="123"/>
        <end position="177"/>
    </location>
</feature>
<evidence type="ECO:0000313" key="4">
    <source>
        <dbReference type="Proteomes" id="UP001141806"/>
    </source>
</evidence>
<keyword evidence="4" id="KW-1185">Reference proteome</keyword>
<dbReference type="Proteomes" id="UP001141806">
    <property type="component" value="Unassembled WGS sequence"/>
</dbReference>
<evidence type="ECO:0000313" key="3">
    <source>
        <dbReference type="EMBL" id="KAJ4957936.1"/>
    </source>
</evidence>
<accession>A0A9Q0H138</accession>
<feature type="compositionally biased region" description="Basic and acidic residues" evidence="1">
    <location>
        <begin position="167"/>
        <end position="177"/>
    </location>
</feature>
<evidence type="ECO:0000256" key="2">
    <source>
        <dbReference type="SAM" id="Phobius"/>
    </source>
</evidence>
<keyword evidence="2" id="KW-0812">Transmembrane</keyword>
<name>A0A9Q0H138_9MAGN</name>
<dbReference type="AlphaFoldDB" id="A0A9Q0H138"/>
<keyword evidence="2" id="KW-1133">Transmembrane helix</keyword>
<sequence length="177" mass="19626">MWFANTNCPSSSTTVSSASLTPSSFWVLFLITGVASLLALLAFLINFCWTHKRIWRNFDPELTLGDKIGIIAKRFDDKDYTCFTFRDLEPRNQNTTDATGVAGVPMSPTIISQRTTGNYVLSDDQATTSTGTSRPSPINPISEEISNTTGQSEEIPTPIELSNQDIIRPRSPEERFV</sequence>
<dbReference type="EMBL" id="JAMYWD010000010">
    <property type="protein sequence ID" value="KAJ4957936.1"/>
    <property type="molecule type" value="Genomic_DNA"/>
</dbReference>
<protein>
    <submittedName>
        <fullName evidence="3">Uncharacterized protein</fullName>
    </submittedName>
</protein>
<proteinExistence type="predicted"/>
<dbReference type="OrthoDB" id="5984008at2759"/>
<evidence type="ECO:0000256" key="1">
    <source>
        <dbReference type="SAM" id="MobiDB-lite"/>
    </source>
</evidence>
<feature type="transmembrane region" description="Helical" evidence="2">
    <location>
        <begin position="25"/>
        <end position="49"/>
    </location>
</feature>
<gene>
    <name evidence="3" type="ORF">NE237_025047</name>
</gene>
<organism evidence="3 4">
    <name type="scientific">Protea cynaroides</name>
    <dbReference type="NCBI Taxonomy" id="273540"/>
    <lineage>
        <taxon>Eukaryota</taxon>
        <taxon>Viridiplantae</taxon>
        <taxon>Streptophyta</taxon>
        <taxon>Embryophyta</taxon>
        <taxon>Tracheophyta</taxon>
        <taxon>Spermatophyta</taxon>
        <taxon>Magnoliopsida</taxon>
        <taxon>Proteales</taxon>
        <taxon>Proteaceae</taxon>
        <taxon>Protea</taxon>
    </lineage>
</organism>
<feature type="compositionally biased region" description="Polar residues" evidence="1">
    <location>
        <begin position="144"/>
        <end position="165"/>
    </location>
</feature>
<reference evidence="3" key="1">
    <citation type="journal article" date="2023" name="Plant J.">
        <title>The genome of the king protea, Protea cynaroides.</title>
        <authorList>
            <person name="Chang J."/>
            <person name="Duong T.A."/>
            <person name="Schoeman C."/>
            <person name="Ma X."/>
            <person name="Roodt D."/>
            <person name="Barker N."/>
            <person name="Li Z."/>
            <person name="Van de Peer Y."/>
            <person name="Mizrachi E."/>
        </authorList>
    </citation>
    <scope>NUCLEOTIDE SEQUENCE</scope>
    <source>
        <tissue evidence="3">Young leaves</tissue>
    </source>
</reference>
<feature type="compositionally biased region" description="Polar residues" evidence="1">
    <location>
        <begin position="123"/>
        <end position="136"/>
    </location>
</feature>
<comment type="caution">
    <text evidence="3">The sequence shown here is derived from an EMBL/GenBank/DDBJ whole genome shotgun (WGS) entry which is preliminary data.</text>
</comment>
<keyword evidence="2" id="KW-0472">Membrane</keyword>